<evidence type="ECO:0000313" key="4">
    <source>
        <dbReference type="Proteomes" id="UP000295172"/>
    </source>
</evidence>
<dbReference type="GO" id="GO:0016616">
    <property type="term" value="F:oxidoreductase activity, acting on the CH-OH group of donors, NAD or NADP as acceptor"/>
    <property type="evidence" value="ECO:0007669"/>
    <property type="project" value="TreeGrafter"/>
</dbReference>
<proteinExistence type="inferred from homology"/>
<dbReference type="PRINTS" id="PR00081">
    <property type="entry name" value="GDHRDH"/>
</dbReference>
<dbReference type="CDD" id="cd05233">
    <property type="entry name" value="SDR_c"/>
    <property type="match status" value="1"/>
</dbReference>
<comment type="caution">
    <text evidence="3">The sequence shown here is derived from an EMBL/GenBank/DDBJ whole genome shotgun (WGS) entry which is preliminary data.</text>
</comment>
<dbReference type="AlphaFoldDB" id="A0A4R4XEU6"/>
<dbReference type="GO" id="GO:0048038">
    <property type="term" value="F:quinone binding"/>
    <property type="evidence" value="ECO:0007669"/>
    <property type="project" value="TreeGrafter"/>
</dbReference>
<dbReference type="OrthoDB" id="9775296at2"/>
<sequence length="255" mass="26714">MDLGLQGRNILVTGATGLIGSAIVQALASEGAVPLVHYWTGVRRARDIAEATGGIALRADLRSEAEVESLFDAAITHSGSIDGLVANAGWWPGAPVPSRDLPLYRWRTTLEQNLTITFLTARAYLQHVRDIGRGSLVLVSSAAADLGEDGFADYAAAKSAIAFGLTRTLAREIVADAPTARVNAVAPSWVPPPGPVDQGRLRQALATSPLDRPATPTEVANTILWLLSDEASSYVTGQVIRVTGGLAGKPHTPAP</sequence>
<dbReference type="Proteomes" id="UP000295172">
    <property type="component" value="Unassembled WGS sequence"/>
</dbReference>
<dbReference type="EMBL" id="SMKR01000013">
    <property type="protein sequence ID" value="TDD29225.1"/>
    <property type="molecule type" value="Genomic_DNA"/>
</dbReference>
<name>A0A4R4XEU6_9ACTN</name>
<dbReference type="PANTHER" id="PTHR42760:SF133">
    <property type="entry name" value="3-OXOACYL-[ACYL-CARRIER-PROTEIN] REDUCTASE"/>
    <property type="match status" value="1"/>
</dbReference>
<dbReference type="InterPro" id="IPR002347">
    <property type="entry name" value="SDR_fam"/>
</dbReference>
<keyword evidence="2" id="KW-0560">Oxidoreductase</keyword>
<protein>
    <submittedName>
        <fullName evidence="3">SDR family oxidoreductase</fullName>
    </submittedName>
</protein>
<reference evidence="3 4" key="1">
    <citation type="submission" date="2019-02" db="EMBL/GenBank/DDBJ databases">
        <title>Draft genome sequences of novel Actinobacteria.</title>
        <authorList>
            <person name="Sahin N."/>
            <person name="Ay H."/>
            <person name="Saygin H."/>
        </authorList>
    </citation>
    <scope>NUCLEOTIDE SEQUENCE [LARGE SCALE GENOMIC DNA]</scope>
    <source>
        <strain evidence="3 4">16K104</strain>
    </source>
</reference>
<dbReference type="InterPro" id="IPR036291">
    <property type="entry name" value="NAD(P)-bd_dom_sf"/>
</dbReference>
<dbReference type="SUPFAM" id="SSF51735">
    <property type="entry name" value="NAD(P)-binding Rossmann-fold domains"/>
    <property type="match status" value="1"/>
</dbReference>
<accession>A0A4R4XEU6</accession>
<dbReference type="RefSeq" id="WP_132316707.1">
    <property type="nucleotide sequence ID" value="NZ_SMKR01000013.1"/>
</dbReference>
<gene>
    <name evidence="3" type="ORF">E1218_04995</name>
</gene>
<dbReference type="GO" id="GO:0006633">
    <property type="term" value="P:fatty acid biosynthetic process"/>
    <property type="evidence" value="ECO:0007669"/>
    <property type="project" value="TreeGrafter"/>
</dbReference>
<dbReference type="Pfam" id="PF13561">
    <property type="entry name" value="adh_short_C2"/>
    <property type="match status" value="1"/>
</dbReference>
<comment type="similarity">
    <text evidence="1">Belongs to the short-chain dehydrogenases/reductases (SDR) family.</text>
</comment>
<organism evidence="3 4">
    <name type="scientific">Kribbella turkmenica</name>
    <dbReference type="NCBI Taxonomy" id="2530375"/>
    <lineage>
        <taxon>Bacteria</taxon>
        <taxon>Bacillati</taxon>
        <taxon>Actinomycetota</taxon>
        <taxon>Actinomycetes</taxon>
        <taxon>Propionibacteriales</taxon>
        <taxon>Kribbellaceae</taxon>
        <taxon>Kribbella</taxon>
    </lineage>
</organism>
<dbReference type="Gene3D" id="3.40.50.720">
    <property type="entry name" value="NAD(P)-binding Rossmann-like Domain"/>
    <property type="match status" value="1"/>
</dbReference>
<dbReference type="PANTHER" id="PTHR42760">
    <property type="entry name" value="SHORT-CHAIN DEHYDROGENASES/REDUCTASES FAMILY MEMBER"/>
    <property type="match status" value="1"/>
</dbReference>
<keyword evidence="4" id="KW-1185">Reference proteome</keyword>
<evidence type="ECO:0000313" key="3">
    <source>
        <dbReference type="EMBL" id="TDD29225.1"/>
    </source>
</evidence>
<evidence type="ECO:0000256" key="1">
    <source>
        <dbReference type="ARBA" id="ARBA00006484"/>
    </source>
</evidence>
<evidence type="ECO:0000256" key="2">
    <source>
        <dbReference type="ARBA" id="ARBA00023002"/>
    </source>
</evidence>